<feature type="transmembrane region" description="Helical" evidence="1">
    <location>
        <begin position="20"/>
        <end position="41"/>
    </location>
</feature>
<name>A0AAV9CZH1_ACOCL</name>
<evidence type="ECO:0000313" key="3">
    <source>
        <dbReference type="Proteomes" id="UP001180020"/>
    </source>
</evidence>
<dbReference type="Proteomes" id="UP001180020">
    <property type="component" value="Unassembled WGS sequence"/>
</dbReference>
<keyword evidence="1" id="KW-0812">Transmembrane</keyword>
<gene>
    <name evidence="2" type="ORF">QJS10_CPA16g00601</name>
</gene>
<dbReference type="AlphaFoldDB" id="A0AAV9CZH1"/>
<reference evidence="2" key="2">
    <citation type="submission" date="2023-06" db="EMBL/GenBank/DDBJ databases">
        <authorList>
            <person name="Ma L."/>
            <person name="Liu K.-W."/>
            <person name="Li Z."/>
            <person name="Hsiao Y.-Y."/>
            <person name="Qi Y."/>
            <person name="Fu T."/>
            <person name="Tang G."/>
            <person name="Zhang D."/>
            <person name="Sun W.-H."/>
            <person name="Liu D.-K."/>
            <person name="Li Y."/>
            <person name="Chen G.-Z."/>
            <person name="Liu X.-D."/>
            <person name="Liao X.-Y."/>
            <person name="Jiang Y.-T."/>
            <person name="Yu X."/>
            <person name="Hao Y."/>
            <person name="Huang J."/>
            <person name="Zhao X.-W."/>
            <person name="Ke S."/>
            <person name="Chen Y.-Y."/>
            <person name="Wu W.-L."/>
            <person name="Hsu J.-L."/>
            <person name="Lin Y.-F."/>
            <person name="Huang M.-D."/>
            <person name="Li C.-Y."/>
            <person name="Huang L."/>
            <person name="Wang Z.-W."/>
            <person name="Zhao X."/>
            <person name="Zhong W.-Y."/>
            <person name="Peng D.-H."/>
            <person name="Ahmad S."/>
            <person name="Lan S."/>
            <person name="Zhang J.-S."/>
            <person name="Tsai W.-C."/>
            <person name="Van De Peer Y."/>
            <person name="Liu Z.-J."/>
        </authorList>
    </citation>
    <scope>NUCLEOTIDE SEQUENCE</scope>
    <source>
        <strain evidence="2">CP</strain>
        <tissue evidence="2">Leaves</tissue>
    </source>
</reference>
<organism evidence="2 3">
    <name type="scientific">Acorus calamus</name>
    <name type="common">Sweet flag</name>
    <dbReference type="NCBI Taxonomy" id="4465"/>
    <lineage>
        <taxon>Eukaryota</taxon>
        <taxon>Viridiplantae</taxon>
        <taxon>Streptophyta</taxon>
        <taxon>Embryophyta</taxon>
        <taxon>Tracheophyta</taxon>
        <taxon>Spermatophyta</taxon>
        <taxon>Magnoliopsida</taxon>
        <taxon>Liliopsida</taxon>
        <taxon>Acoraceae</taxon>
        <taxon>Acorus</taxon>
    </lineage>
</organism>
<proteinExistence type="predicted"/>
<accession>A0AAV9CZH1</accession>
<sequence>MKALVAKDDEKSVKDFTRLFILHLFATFLFCMSNYACPFGLVDVVDDLDSIGEYAWAQAVHLDVVKAIKRSSQNIVKAGGSDATDEKGYLSGCAKALTVWLYEHVEIGQPGVGWPRIYK</sequence>
<keyword evidence="3" id="KW-1185">Reference proteome</keyword>
<keyword evidence="1" id="KW-0472">Membrane</keyword>
<reference evidence="2" key="1">
    <citation type="journal article" date="2023" name="Nat. Commun.">
        <title>Diploid and tetraploid genomes of Acorus and the evolution of monocots.</title>
        <authorList>
            <person name="Ma L."/>
            <person name="Liu K.W."/>
            <person name="Li Z."/>
            <person name="Hsiao Y.Y."/>
            <person name="Qi Y."/>
            <person name="Fu T."/>
            <person name="Tang G.D."/>
            <person name="Zhang D."/>
            <person name="Sun W.H."/>
            <person name="Liu D.K."/>
            <person name="Li Y."/>
            <person name="Chen G.Z."/>
            <person name="Liu X.D."/>
            <person name="Liao X.Y."/>
            <person name="Jiang Y.T."/>
            <person name="Yu X."/>
            <person name="Hao Y."/>
            <person name="Huang J."/>
            <person name="Zhao X.W."/>
            <person name="Ke S."/>
            <person name="Chen Y.Y."/>
            <person name="Wu W.L."/>
            <person name="Hsu J.L."/>
            <person name="Lin Y.F."/>
            <person name="Huang M.D."/>
            <person name="Li C.Y."/>
            <person name="Huang L."/>
            <person name="Wang Z.W."/>
            <person name="Zhao X."/>
            <person name="Zhong W.Y."/>
            <person name="Peng D.H."/>
            <person name="Ahmad S."/>
            <person name="Lan S."/>
            <person name="Zhang J.S."/>
            <person name="Tsai W.C."/>
            <person name="Van de Peer Y."/>
            <person name="Liu Z.J."/>
        </authorList>
    </citation>
    <scope>NUCLEOTIDE SEQUENCE</scope>
    <source>
        <strain evidence="2">CP</strain>
    </source>
</reference>
<keyword evidence="1" id="KW-1133">Transmembrane helix</keyword>
<evidence type="ECO:0000313" key="2">
    <source>
        <dbReference type="EMBL" id="KAK1294016.1"/>
    </source>
</evidence>
<protein>
    <submittedName>
        <fullName evidence="2">Uncharacterized protein</fullName>
    </submittedName>
</protein>
<evidence type="ECO:0000256" key="1">
    <source>
        <dbReference type="SAM" id="Phobius"/>
    </source>
</evidence>
<dbReference type="EMBL" id="JAUJYO010000016">
    <property type="protein sequence ID" value="KAK1294016.1"/>
    <property type="molecule type" value="Genomic_DNA"/>
</dbReference>
<comment type="caution">
    <text evidence="2">The sequence shown here is derived from an EMBL/GenBank/DDBJ whole genome shotgun (WGS) entry which is preliminary data.</text>
</comment>